<dbReference type="InterPro" id="IPR000160">
    <property type="entry name" value="GGDEF_dom"/>
</dbReference>
<evidence type="ECO:0000256" key="1">
    <source>
        <dbReference type="ARBA" id="ARBA00012528"/>
    </source>
</evidence>
<dbReference type="InterPro" id="IPR007894">
    <property type="entry name" value="MASE2"/>
</dbReference>
<dbReference type="AlphaFoldDB" id="A0A147H4D3"/>
<keyword evidence="2" id="KW-1133">Transmembrane helix</keyword>
<sequence length="354" mass="38972">MNRRNRGIFYLLLFIAVGSHFLATGASAAAWGLLALQFLLYPQLAYFWALHARDQREAEHRNQVLDALWAGCWIAGLGFPLWIAFTMFAGACLHMVVFYGPRGLPLVMAAMGLSAGLVWACGLGRAPHFDTDLRTTALSMVSLTIFFVTYALDGYRRAMDQHRSEMKLRTQFEEIKALQARLYQQTICDPLTGLLNRRHLGKALPAAVDAARAGAGDGELALLLLDIDHFKGVNDRHGHEVGDEVLTALARLMQADLQPGELAYRHGGEEFLLLLPGCSRAAAFDRAERLRQAFAGRAIGHQGEPIRCTLSCGLAQYPEDGASARELLRAADHALYRAKDKGRNRSEACAPDLV</sequence>
<protein>
    <recommendedName>
        <fullName evidence="1">diguanylate cyclase</fullName>
        <ecNumber evidence="1">2.7.7.65</ecNumber>
    </recommendedName>
</protein>
<dbReference type="EC" id="2.7.7.65" evidence="1"/>
<dbReference type="PROSITE" id="PS50887">
    <property type="entry name" value="GGDEF"/>
    <property type="match status" value="1"/>
</dbReference>
<dbReference type="GO" id="GO:0043709">
    <property type="term" value="P:cell adhesion involved in single-species biofilm formation"/>
    <property type="evidence" value="ECO:0007669"/>
    <property type="project" value="TreeGrafter"/>
</dbReference>
<dbReference type="CDD" id="cd01949">
    <property type="entry name" value="GGDEF"/>
    <property type="match status" value="1"/>
</dbReference>
<keyword evidence="2" id="KW-0812">Transmembrane</keyword>
<dbReference type="Proteomes" id="UP000072741">
    <property type="component" value="Unassembled WGS sequence"/>
</dbReference>
<dbReference type="InterPro" id="IPR043128">
    <property type="entry name" value="Rev_trsase/Diguanyl_cyclase"/>
</dbReference>
<evidence type="ECO:0000256" key="2">
    <source>
        <dbReference type="SAM" id="Phobius"/>
    </source>
</evidence>
<dbReference type="OrthoDB" id="9813903at2"/>
<dbReference type="PATRIC" id="fig|433924.3.peg.2982"/>
<dbReference type="InterPro" id="IPR050469">
    <property type="entry name" value="Diguanylate_Cyclase"/>
</dbReference>
<name>A0A147H4D3_9BURK</name>
<evidence type="ECO:0000313" key="5">
    <source>
        <dbReference type="Proteomes" id="UP000072741"/>
    </source>
</evidence>
<dbReference type="SMART" id="SM00267">
    <property type="entry name" value="GGDEF"/>
    <property type="match status" value="1"/>
</dbReference>
<dbReference type="PANTHER" id="PTHR45138:SF24">
    <property type="entry name" value="DIGUANYLATE CYCLASE DGCC-RELATED"/>
    <property type="match status" value="1"/>
</dbReference>
<evidence type="ECO:0000259" key="3">
    <source>
        <dbReference type="PROSITE" id="PS50887"/>
    </source>
</evidence>
<keyword evidence="2" id="KW-0472">Membrane</keyword>
<feature type="transmembrane region" description="Helical" evidence="2">
    <location>
        <begin position="7"/>
        <end position="23"/>
    </location>
</feature>
<dbReference type="GO" id="GO:0052621">
    <property type="term" value="F:diguanylate cyclase activity"/>
    <property type="evidence" value="ECO:0007669"/>
    <property type="project" value="UniProtKB-EC"/>
</dbReference>
<dbReference type="GO" id="GO:0005886">
    <property type="term" value="C:plasma membrane"/>
    <property type="evidence" value="ECO:0007669"/>
    <property type="project" value="TreeGrafter"/>
</dbReference>
<dbReference type="FunFam" id="3.30.70.270:FF:000001">
    <property type="entry name" value="Diguanylate cyclase domain protein"/>
    <property type="match status" value="1"/>
</dbReference>
<dbReference type="PANTHER" id="PTHR45138">
    <property type="entry name" value="REGULATORY COMPONENTS OF SENSORY TRANSDUCTION SYSTEM"/>
    <property type="match status" value="1"/>
</dbReference>
<dbReference type="NCBIfam" id="TIGR00254">
    <property type="entry name" value="GGDEF"/>
    <property type="match status" value="1"/>
</dbReference>
<proteinExistence type="predicted"/>
<organism evidence="4 5">
    <name type="scientific">Pseudacidovorax intermedius</name>
    <dbReference type="NCBI Taxonomy" id="433924"/>
    <lineage>
        <taxon>Bacteria</taxon>
        <taxon>Pseudomonadati</taxon>
        <taxon>Pseudomonadota</taxon>
        <taxon>Betaproteobacteria</taxon>
        <taxon>Burkholderiales</taxon>
        <taxon>Comamonadaceae</taxon>
        <taxon>Pseudacidovorax</taxon>
    </lineage>
</organism>
<dbReference type="SUPFAM" id="SSF55073">
    <property type="entry name" value="Nucleotide cyclase"/>
    <property type="match status" value="1"/>
</dbReference>
<reference evidence="4 5" key="1">
    <citation type="journal article" date="2016" name="Front. Microbiol.">
        <title>Genomic Resource of Rice Seed Associated Bacteria.</title>
        <authorList>
            <person name="Midha S."/>
            <person name="Bansal K."/>
            <person name="Sharma S."/>
            <person name="Kumar N."/>
            <person name="Patil P.P."/>
            <person name="Chaudhry V."/>
            <person name="Patil P.B."/>
        </authorList>
    </citation>
    <scope>NUCLEOTIDE SEQUENCE [LARGE SCALE GENOMIC DNA]</scope>
    <source>
        <strain evidence="4 5">NS331</strain>
    </source>
</reference>
<feature type="domain" description="GGDEF" evidence="3">
    <location>
        <begin position="218"/>
        <end position="351"/>
    </location>
</feature>
<feature type="transmembrane region" description="Helical" evidence="2">
    <location>
        <begin position="70"/>
        <end position="97"/>
    </location>
</feature>
<dbReference type="EMBL" id="LDSL01000038">
    <property type="protein sequence ID" value="KTT24843.1"/>
    <property type="molecule type" value="Genomic_DNA"/>
</dbReference>
<dbReference type="InterPro" id="IPR029787">
    <property type="entry name" value="Nucleotide_cyclase"/>
</dbReference>
<feature type="transmembrane region" description="Helical" evidence="2">
    <location>
        <begin position="103"/>
        <end position="123"/>
    </location>
</feature>
<feature type="transmembrane region" description="Helical" evidence="2">
    <location>
        <begin position="29"/>
        <end position="49"/>
    </location>
</feature>
<dbReference type="Gene3D" id="3.30.70.270">
    <property type="match status" value="1"/>
</dbReference>
<keyword evidence="5" id="KW-1185">Reference proteome</keyword>
<gene>
    <name evidence="4" type="ORF">NS331_05585</name>
</gene>
<dbReference type="Pfam" id="PF00990">
    <property type="entry name" value="GGDEF"/>
    <property type="match status" value="1"/>
</dbReference>
<feature type="transmembrane region" description="Helical" evidence="2">
    <location>
        <begin position="135"/>
        <end position="152"/>
    </location>
</feature>
<dbReference type="GO" id="GO:1902201">
    <property type="term" value="P:negative regulation of bacterial-type flagellum-dependent cell motility"/>
    <property type="evidence" value="ECO:0007669"/>
    <property type="project" value="TreeGrafter"/>
</dbReference>
<accession>A0A147H4D3</accession>
<dbReference type="Pfam" id="PF05230">
    <property type="entry name" value="MASE2"/>
    <property type="match status" value="1"/>
</dbReference>
<evidence type="ECO:0000313" key="4">
    <source>
        <dbReference type="EMBL" id="KTT24843.1"/>
    </source>
</evidence>
<comment type="caution">
    <text evidence="4">The sequence shown here is derived from an EMBL/GenBank/DDBJ whole genome shotgun (WGS) entry which is preliminary data.</text>
</comment>